<gene>
    <name evidence="2" type="ORF">MNOR_LOCUS40091</name>
</gene>
<evidence type="ECO:0000313" key="3">
    <source>
        <dbReference type="Proteomes" id="UP001497623"/>
    </source>
</evidence>
<comment type="caution">
    <text evidence="2">The sequence shown here is derived from an EMBL/GenBank/DDBJ whole genome shotgun (WGS) entry which is preliminary data.</text>
</comment>
<accession>A0AAV2STD9</accession>
<proteinExistence type="predicted"/>
<dbReference type="Proteomes" id="UP001497623">
    <property type="component" value="Unassembled WGS sequence"/>
</dbReference>
<feature type="domain" description="PiggyBac transposable element-derived protein" evidence="1">
    <location>
        <begin position="15"/>
        <end position="87"/>
    </location>
</feature>
<evidence type="ECO:0000259" key="1">
    <source>
        <dbReference type="Pfam" id="PF13843"/>
    </source>
</evidence>
<dbReference type="InterPro" id="IPR029526">
    <property type="entry name" value="PGBD"/>
</dbReference>
<organism evidence="2 3">
    <name type="scientific">Meganyctiphanes norvegica</name>
    <name type="common">Northern krill</name>
    <name type="synonym">Thysanopoda norvegica</name>
    <dbReference type="NCBI Taxonomy" id="48144"/>
    <lineage>
        <taxon>Eukaryota</taxon>
        <taxon>Metazoa</taxon>
        <taxon>Ecdysozoa</taxon>
        <taxon>Arthropoda</taxon>
        <taxon>Crustacea</taxon>
        <taxon>Multicrustacea</taxon>
        <taxon>Malacostraca</taxon>
        <taxon>Eumalacostraca</taxon>
        <taxon>Eucarida</taxon>
        <taxon>Euphausiacea</taxon>
        <taxon>Euphausiidae</taxon>
        <taxon>Meganyctiphanes</taxon>
    </lineage>
</organism>
<name>A0AAV2STD9_MEGNR</name>
<reference evidence="2 3" key="1">
    <citation type="submission" date="2024-05" db="EMBL/GenBank/DDBJ databases">
        <authorList>
            <person name="Wallberg A."/>
        </authorList>
    </citation>
    <scope>NUCLEOTIDE SEQUENCE [LARGE SCALE GENOMIC DNA]</scope>
</reference>
<dbReference type="AlphaFoldDB" id="A0AAV2STD9"/>
<keyword evidence="3" id="KW-1185">Reference proteome</keyword>
<dbReference type="PANTHER" id="PTHR47272">
    <property type="entry name" value="DDE_TNP_1_7 DOMAIN-CONTAINING PROTEIN"/>
    <property type="match status" value="1"/>
</dbReference>
<protein>
    <recommendedName>
        <fullName evidence="1">PiggyBac transposable element-derived protein domain-containing protein</fullName>
    </recommendedName>
</protein>
<dbReference type="Pfam" id="PF13843">
    <property type="entry name" value="DDE_Tnp_1_7"/>
    <property type="match status" value="1"/>
</dbReference>
<dbReference type="EMBL" id="CAXKWB010115470">
    <property type="protein sequence ID" value="CAL4235741.1"/>
    <property type="molecule type" value="Genomic_DNA"/>
</dbReference>
<sequence>MVPKNHAWSGQYYRECNCNVERWSRSATPAVKEIVDCPGQVQLYNSNMGGVDKIDALLGFYRTFFRSRKWFHRIFFHFMDVCLVNAWLVYRRDMKETASVEKPLTLYLFKAAVSEVLRKQNQPIMQKPRMGRPFTPQPDPARGYKRKLPQDEVIVDQMGHFPGSNSLRKDAKILVA</sequence>
<evidence type="ECO:0000313" key="2">
    <source>
        <dbReference type="EMBL" id="CAL4235741.1"/>
    </source>
</evidence>